<sequence>MVHKRNGSNYSVQTAGSGPGRGKNRTRSGRPSSRKAHLEDARVSYHFPRCAPTTFEIKSEPEMIQGNVSKVEPLQSGRHVNISVPVQRMVQSRQGRGMSIFSKPFSGGNELLLAHQELSGSGEYHGAPRRMESLVIQRKSPKDKKLFKEPNYCIHRPKEGAENYPSFGEGRTSSKKKLQISSRTVQRQAQRTLEETETSQEK</sequence>
<feature type="region of interest" description="Disordered" evidence="1">
    <location>
        <begin position="148"/>
        <end position="202"/>
    </location>
</feature>
<reference evidence="2" key="1">
    <citation type="submission" date="2021-03" db="EMBL/GenBank/DDBJ databases">
        <title>Draft genome sequence of rust myrtle Austropuccinia psidii MF-1, a brazilian biotype.</title>
        <authorList>
            <person name="Quecine M.C."/>
            <person name="Pachon D.M.R."/>
            <person name="Bonatelli M.L."/>
            <person name="Correr F.H."/>
            <person name="Franceschini L.M."/>
            <person name="Leite T.F."/>
            <person name="Margarido G.R.A."/>
            <person name="Almeida C.A."/>
            <person name="Ferrarezi J.A."/>
            <person name="Labate C.A."/>
        </authorList>
    </citation>
    <scope>NUCLEOTIDE SEQUENCE</scope>
    <source>
        <strain evidence="2">MF-1</strain>
    </source>
</reference>
<keyword evidence="3" id="KW-1185">Reference proteome</keyword>
<comment type="caution">
    <text evidence="2">The sequence shown here is derived from an EMBL/GenBank/DDBJ whole genome shotgun (WGS) entry which is preliminary data.</text>
</comment>
<dbReference type="AlphaFoldDB" id="A0A9Q3QDK4"/>
<evidence type="ECO:0000256" key="1">
    <source>
        <dbReference type="SAM" id="MobiDB-lite"/>
    </source>
</evidence>
<gene>
    <name evidence="2" type="ORF">O181_133480</name>
</gene>
<accession>A0A9Q3QDK4</accession>
<feature type="compositionally biased region" description="Polar residues" evidence="1">
    <location>
        <begin position="179"/>
        <end position="191"/>
    </location>
</feature>
<proteinExistence type="predicted"/>
<feature type="compositionally biased region" description="Basic residues" evidence="1">
    <location>
        <begin position="22"/>
        <end position="35"/>
    </location>
</feature>
<protein>
    <submittedName>
        <fullName evidence="2">Uncharacterized protein</fullName>
    </submittedName>
</protein>
<evidence type="ECO:0000313" key="3">
    <source>
        <dbReference type="Proteomes" id="UP000765509"/>
    </source>
</evidence>
<organism evidence="2 3">
    <name type="scientific">Austropuccinia psidii MF-1</name>
    <dbReference type="NCBI Taxonomy" id="1389203"/>
    <lineage>
        <taxon>Eukaryota</taxon>
        <taxon>Fungi</taxon>
        <taxon>Dikarya</taxon>
        <taxon>Basidiomycota</taxon>
        <taxon>Pucciniomycotina</taxon>
        <taxon>Pucciniomycetes</taxon>
        <taxon>Pucciniales</taxon>
        <taxon>Sphaerophragmiaceae</taxon>
        <taxon>Austropuccinia</taxon>
    </lineage>
</organism>
<dbReference type="EMBL" id="AVOT02156439">
    <property type="protein sequence ID" value="MBW0593765.1"/>
    <property type="molecule type" value="Genomic_DNA"/>
</dbReference>
<feature type="compositionally biased region" description="Polar residues" evidence="1">
    <location>
        <begin position="7"/>
        <end position="16"/>
    </location>
</feature>
<evidence type="ECO:0000313" key="2">
    <source>
        <dbReference type="EMBL" id="MBW0593765.1"/>
    </source>
</evidence>
<name>A0A9Q3QDK4_9BASI</name>
<feature type="region of interest" description="Disordered" evidence="1">
    <location>
        <begin position="1"/>
        <end position="42"/>
    </location>
</feature>
<dbReference type="Proteomes" id="UP000765509">
    <property type="component" value="Unassembled WGS sequence"/>
</dbReference>